<comment type="cofactor">
    <cofactor evidence="1">
        <name>Mg(2+)</name>
        <dbReference type="ChEBI" id="CHEBI:18420"/>
    </cofactor>
</comment>
<dbReference type="InterPro" id="IPR050469">
    <property type="entry name" value="Diguanylate_Cyclase"/>
</dbReference>
<evidence type="ECO:0000256" key="2">
    <source>
        <dbReference type="ARBA" id="ARBA00012528"/>
    </source>
</evidence>
<dbReference type="InterPro" id="IPR043128">
    <property type="entry name" value="Rev_trsase/Diguanyl_cyclase"/>
</dbReference>
<dbReference type="InterPro" id="IPR029787">
    <property type="entry name" value="Nucleotide_cyclase"/>
</dbReference>
<evidence type="ECO:0000313" key="6">
    <source>
        <dbReference type="EMBL" id="SDM93378.1"/>
    </source>
</evidence>
<dbReference type="EMBL" id="FNGH01000029">
    <property type="protein sequence ID" value="SDM93378.1"/>
    <property type="molecule type" value="Genomic_DNA"/>
</dbReference>
<dbReference type="PANTHER" id="PTHR45138">
    <property type="entry name" value="REGULATORY COMPONENTS OF SENSORY TRANSDUCTION SYSTEM"/>
    <property type="match status" value="1"/>
</dbReference>
<dbReference type="PANTHER" id="PTHR45138:SF9">
    <property type="entry name" value="DIGUANYLATE CYCLASE DGCM-RELATED"/>
    <property type="match status" value="1"/>
</dbReference>
<organism evidence="6 7">
    <name type="scientific">Franzmannia pantelleriensis</name>
    <dbReference type="NCBI Taxonomy" id="48727"/>
    <lineage>
        <taxon>Bacteria</taxon>
        <taxon>Pseudomonadati</taxon>
        <taxon>Pseudomonadota</taxon>
        <taxon>Gammaproteobacteria</taxon>
        <taxon>Oceanospirillales</taxon>
        <taxon>Halomonadaceae</taxon>
        <taxon>Franzmannia</taxon>
    </lineage>
</organism>
<name>A0A1G9X9H3_9GAMM</name>
<dbReference type="Gene3D" id="3.30.70.270">
    <property type="match status" value="1"/>
</dbReference>
<evidence type="ECO:0000313" key="7">
    <source>
        <dbReference type="Proteomes" id="UP000199107"/>
    </source>
</evidence>
<evidence type="ECO:0000256" key="1">
    <source>
        <dbReference type="ARBA" id="ARBA00001946"/>
    </source>
</evidence>
<dbReference type="SUPFAM" id="SSF55073">
    <property type="entry name" value="Nucleotide cyclase"/>
    <property type="match status" value="1"/>
</dbReference>
<dbReference type="STRING" id="48727.SAMN05192555_1298"/>
<dbReference type="Pfam" id="PF00990">
    <property type="entry name" value="GGDEF"/>
    <property type="match status" value="1"/>
</dbReference>
<sequence length="380" mass="41917">MPHISRRLLLPLCLLFSVIGALLIASVWSFANNADRHLGADYLGFASEVVRGQQDGLHLQQAIESLADSPDPLHQQQALERLWIIATRRGSVNQYLERSALAKTDYQHILDEYRVLNRLLLEVEPILAVAPYQPESLARLKTMADELDDSLAFIYSELQHLVFGAAANQQQLMQRLSRWLIVLAALVMVVIAALMAALYQIARQKRQVEALSVTDELTGLNNRRALLDQASRLFAQSTRSGAPISLALIDIDHFKQVNDAHGHPTGDRILVAFAALLKDVVRRADLVARIGGEEFCVLMPQTDANGAAELSERLRRAVIDHTFRGGPGQAEALAITISIGVTTSRTDIAPPDDSFAALYPRADQALYLAKQNGRDRVEVG</sequence>
<evidence type="ECO:0000256" key="4">
    <source>
        <dbReference type="SAM" id="Phobius"/>
    </source>
</evidence>
<dbReference type="NCBIfam" id="TIGR00254">
    <property type="entry name" value="GGDEF"/>
    <property type="match status" value="1"/>
</dbReference>
<reference evidence="7" key="1">
    <citation type="submission" date="2016-10" db="EMBL/GenBank/DDBJ databases">
        <authorList>
            <person name="Varghese N."/>
            <person name="Submissions S."/>
        </authorList>
    </citation>
    <scope>NUCLEOTIDE SEQUENCE [LARGE SCALE GENOMIC DNA]</scope>
    <source>
        <strain evidence="7">AAP</strain>
    </source>
</reference>
<feature type="transmembrane region" description="Helical" evidence="4">
    <location>
        <begin position="179"/>
        <end position="199"/>
    </location>
</feature>
<dbReference type="AlphaFoldDB" id="A0A1G9X9H3"/>
<dbReference type="EC" id="2.7.7.65" evidence="2"/>
<keyword evidence="4" id="KW-1133">Transmembrane helix</keyword>
<feature type="domain" description="GGDEF" evidence="5">
    <location>
        <begin position="242"/>
        <end position="380"/>
    </location>
</feature>
<dbReference type="PROSITE" id="PS50887">
    <property type="entry name" value="GGDEF"/>
    <property type="match status" value="1"/>
</dbReference>
<dbReference type="RefSeq" id="WP_089660751.1">
    <property type="nucleotide sequence ID" value="NZ_FNGH01000029.1"/>
</dbReference>
<dbReference type="CDD" id="cd01949">
    <property type="entry name" value="GGDEF"/>
    <property type="match status" value="1"/>
</dbReference>
<dbReference type="GO" id="GO:0052621">
    <property type="term" value="F:diguanylate cyclase activity"/>
    <property type="evidence" value="ECO:0007669"/>
    <property type="project" value="UniProtKB-EC"/>
</dbReference>
<dbReference type="OrthoDB" id="9812260at2"/>
<dbReference type="SMART" id="SM00267">
    <property type="entry name" value="GGDEF"/>
    <property type="match status" value="1"/>
</dbReference>
<dbReference type="InterPro" id="IPR000160">
    <property type="entry name" value="GGDEF_dom"/>
</dbReference>
<keyword evidence="7" id="KW-1185">Reference proteome</keyword>
<dbReference type="FunFam" id="3.30.70.270:FF:000001">
    <property type="entry name" value="Diguanylate cyclase domain protein"/>
    <property type="match status" value="1"/>
</dbReference>
<accession>A0A1G9X9H3</accession>
<comment type="catalytic activity">
    <reaction evidence="3">
        <text>2 GTP = 3',3'-c-di-GMP + 2 diphosphate</text>
        <dbReference type="Rhea" id="RHEA:24898"/>
        <dbReference type="ChEBI" id="CHEBI:33019"/>
        <dbReference type="ChEBI" id="CHEBI:37565"/>
        <dbReference type="ChEBI" id="CHEBI:58805"/>
        <dbReference type="EC" id="2.7.7.65"/>
    </reaction>
</comment>
<keyword evidence="4" id="KW-0812">Transmembrane</keyword>
<keyword evidence="4" id="KW-0472">Membrane</keyword>
<proteinExistence type="predicted"/>
<gene>
    <name evidence="6" type="ORF">SAMN05192555_1298</name>
</gene>
<protein>
    <recommendedName>
        <fullName evidence="2">diguanylate cyclase</fullName>
        <ecNumber evidence="2">2.7.7.65</ecNumber>
    </recommendedName>
</protein>
<evidence type="ECO:0000256" key="3">
    <source>
        <dbReference type="ARBA" id="ARBA00034247"/>
    </source>
</evidence>
<evidence type="ECO:0000259" key="5">
    <source>
        <dbReference type="PROSITE" id="PS50887"/>
    </source>
</evidence>
<dbReference type="Proteomes" id="UP000199107">
    <property type="component" value="Unassembled WGS sequence"/>
</dbReference>